<evidence type="ECO:0000313" key="16">
    <source>
        <dbReference type="Proteomes" id="UP000672032"/>
    </source>
</evidence>
<evidence type="ECO:0000256" key="11">
    <source>
        <dbReference type="ARBA" id="ARBA00031871"/>
    </source>
</evidence>
<comment type="pathway">
    <text evidence="1">Cofactor biosynthesis; FAD biosynthesis; FAD from FMN: step 1/1.</text>
</comment>
<dbReference type="GO" id="GO:0005524">
    <property type="term" value="F:ATP binding"/>
    <property type="evidence" value="ECO:0007669"/>
    <property type="project" value="UniProtKB-KW"/>
</dbReference>
<gene>
    <name evidence="15" type="ORF">DSL72_003226</name>
</gene>
<organism evidence="15 16">
    <name type="scientific">Monilinia vaccinii-corymbosi</name>
    <dbReference type="NCBI Taxonomy" id="61207"/>
    <lineage>
        <taxon>Eukaryota</taxon>
        <taxon>Fungi</taxon>
        <taxon>Dikarya</taxon>
        <taxon>Ascomycota</taxon>
        <taxon>Pezizomycotina</taxon>
        <taxon>Leotiomycetes</taxon>
        <taxon>Helotiales</taxon>
        <taxon>Sclerotiniaceae</taxon>
        <taxon>Monilinia</taxon>
    </lineage>
</organism>
<evidence type="ECO:0000256" key="3">
    <source>
        <dbReference type="ARBA" id="ARBA00022630"/>
    </source>
</evidence>
<evidence type="ECO:0000256" key="5">
    <source>
        <dbReference type="ARBA" id="ARBA00022679"/>
    </source>
</evidence>
<dbReference type="EMBL" id="CP063405">
    <property type="protein sequence ID" value="QSZ28724.1"/>
    <property type="molecule type" value="Genomic_DNA"/>
</dbReference>
<dbReference type="AlphaFoldDB" id="A0A8A3NZ62"/>
<evidence type="ECO:0000256" key="8">
    <source>
        <dbReference type="ARBA" id="ARBA00022827"/>
    </source>
</evidence>
<keyword evidence="8" id="KW-0274">FAD</keyword>
<keyword evidence="7" id="KW-0547">Nucleotide-binding</keyword>
<protein>
    <recommendedName>
        <fullName evidence="2">FAD synthase</fullName>
        <ecNumber evidence="2">2.7.7.2</ecNumber>
    </recommendedName>
    <alternativeName>
        <fullName evidence="10">FAD pyrophosphorylase</fullName>
    </alternativeName>
    <alternativeName>
        <fullName evidence="11">FMN adenylyltransferase</fullName>
    </alternativeName>
</protein>
<evidence type="ECO:0000259" key="14">
    <source>
        <dbReference type="Pfam" id="PF01507"/>
    </source>
</evidence>
<keyword evidence="3" id="KW-0285">Flavoprotein</keyword>
<evidence type="ECO:0000256" key="4">
    <source>
        <dbReference type="ARBA" id="ARBA00022643"/>
    </source>
</evidence>
<evidence type="ECO:0000256" key="6">
    <source>
        <dbReference type="ARBA" id="ARBA00022695"/>
    </source>
</evidence>
<evidence type="ECO:0000313" key="15">
    <source>
        <dbReference type="EMBL" id="QSZ28724.1"/>
    </source>
</evidence>
<dbReference type="OrthoDB" id="270728at2759"/>
<dbReference type="GO" id="GO:0003919">
    <property type="term" value="F:FMN adenylyltransferase activity"/>
    <property type="evidence" value="ECO:0007669"/>
    <property type="project" value="UniProtKB-EC"/>
</dbReference>
<evidence type="ECO:0000256" key="9">
    <source>
        <dbReference type="ARBA" id="ARBA00022840"/>
    </source>
</evidence>
<comment type="catalytic activity">
    <reaction evidence="12">
        <text>FMN + ATP + H(+) = FAD + diphosphate</text>
        <dbReference type="Rhea" id="RHEA:17237"/>
        <dbReference type="ChEBI" id="CHEBI:15378"/>
        <dbReference type="ChEBI" id="CHEBI:30616"/>
        <dbReference type="ChEBI" id="CHEBI:33019"/>
        <dbReference type="ChEBI" id="CHEBI:57692"/>
        <dbReference type="ChEBI" id="CHEBI:58210"/>
        <dbReference type="EC" id="2.7.7.2"/>
    </reaction>
</comment>
<keyword evidence="9" id="KW-0067">ATP-binding</keyword>
<dbReference type="FunFam" id="3.40.50.620:FF:000187">
    <property type="entry name" value="Probable FAD synthetase"/>
    <property type="match status" value="1"/>
</dbReference>
<evidence type="ECO:0000256" key="7">
    <source>
        <dbReference type="ARBA" id="ARBA00022741"/>
    </source>
</evidence>
<dbReference type="Pfam" id="PF01507">
    <property type="entry name" value="PAPS_reduct"/>
    <property type="match status" value="2"/>
</dbReference>
<keyword evidence="16" id="KW-1185">Reference proteome</keyword>
<sequence>MQVCDDNHIEKQWQAACAGGINGRGRGNGADSDTAVNPSEDQHADAALVDDETEAADLSERCREVAARVNGFLEEEFGEDDEVLRAVQHQTRTALRVIGECLERYSLEEISFSYNGGKDCLVLLILLLAALSNHQSSSSLAGTGTSSTTSPPRSASKCTTPSKPLPLPPKLPSVYIISPHPFPEVDEFVATSSSHYHLSLSRYPSPMKEAFAQYLHEHEHVKAILVGTRRTDPHGADLTHFDMTDGGWPRFMRVHPVIDWHYREIWGFIRHLKIPYCPLYDRGYTSLGGTTDTHPNPVLVADDGKGDADADADGKKERKFRPAYELVEDMEERLGRDY</sequence>
<dbReference type="InterPro" id="IPR002500">
    <property type="entry name" value="PAPS_reduct_dom"/>
</dbReference>
<dbReference type="Gene3D" id="3.40.50.620">
    <property type="entry name" value="HUPs"/>
    <property type="match status" value="1"/>
</dbReference>
<feature type="domain" description="Phosphoadenosine phosphosulphate reductase" evidence="14">
    <location>
        <begin position="110"/>
        <end position="203"/>
    </location>
</feature>
<dbReference type="EC" id="2.7.7.2" evidence="2"/>
<keyword evidence="5" id="KW-0808">Transferase</keyword>
<feature type="region of interest" description="Disordered" evidence="13">
    <location>
        <begin position="136"/>
        <end position="165"/>
    </location>
</feature>
<proteinExistence type="predicted"/>
<evidence type="ECO:0000256" key="12">
    <source>
        <dbReference type="ARBA" id="ARBA00049494"/>
    </source>
</evidence>
<dbReference type="Proteomes" id="UP000672032">
    <property type="component" value="Chromosome 1"/>
</dbReference>
<dbReference type="PANTHER" id="PTHR23293">
    <property type="entry name" value="FAD SYNTHETASE-RELATED FMN ADENYLYLTRANSFERASE"/>
    <property type="match status" value="1"/>
</dbReference>
<evidence type="ECO:0000256" key="1">
    <source>
        <dbReference type="ARBA" id="ARBA00004726"/>
    </source>
</evidence>
<feature type="region of interest" description="Disordered" evidence="13">
    <location>
        <begin position="291"/>
        <end position="316"/>
    </location>
</feature>
<accession>A0A8A3NZ62</accession>
<feature type="domain" description="Phosphoadenosine phosphosulphate reductase" evidence="14">
    <location>
        <begin position="209"/>
        <end position="295"/>
    </location>
</feature>
<feature type="compositionally biased region" description="Basic and acidic residues" evidence="13">
    <location>
        <begin position="302"/>
        <end position="316"/>
    </location>
</feature>
<name>A0A8A3NZ62_9HELO</name>
<feature type="compositionally biased region" description="Low complexity" evidence="13">
    <location>
        <begin position="136"/>
        <end position="156"/>
    </location>
</feature>
<dbReference type="SUPFAM" id="SSF52402">
    <property type="entry name" value="Adenine nucleotide alpha hydrolases-like"/>
    <property type="match status" value="1"/>
</dbReference>
<evidence type="ECO:0000256" key="13">
    <source>
        <dbReference type="SAM" id="MobiDB-lite"/>
    </source>
</evidence>
<reference evidence="15" key="1">
    <citation type="submission" date="2020-10" db="EMBL/GenBank/DDBJ databases">
        <title>Genome Sequence of Monilinia vaccinii-corymbosi Sheds Light on Mummy Berry Disease Infection of Blueberry and Mating Type.</title>
        <authorList>
            <person name="Yow A.G."/>
            <person name="Zhang Y."/>
            <person name="Bansal K."/>
            <person name="Eacker S.M."/>
            <person name="Sullivan S."/>
            <person name="Liachko I."/>
            <person name="Cubeta M.A."/>
            <person name="Rollins J.A."/>
            <person name="Ashrafi H."/>
        </authorList>
    </citation>
    <scope>NUCLEOTIDE SEQUENCE</scope>
    <source>
        <strain evidence="15">RL-1</strain>
    </source>
</reference>
<dbReference type="PANTHER" id="PTHR23293:SF9">
    <property type="entry name" value="FAD SYNTHASE"/>
    <property type="match status" value="1"/>
</dbReference>
<evidence type="ECO:0000256" key="2">
    <source>
        <dbReference type="ARBA" id="ARBA00012393"/>
    </source>
</evidence>
<keyword evidence="6" id="KW-0548">Nucleotidyltransferase</keyword>
<evidence type="ECO:0000256" key="10">
    <source>
        <dbReference type="ARBA" id="ARBA00031145"/>
    </source>
</evidence>
<keyword evidence="4" id="KW-0288">FMN</keyword>
<dbReference type="InterPro" id="IPR014729">
    <property type="entry name" value="Rossmann-like_a/b/a_fold"/>
</dbReference>
<dbReference type="GO" id="GO:0006747">
    <property type="term" value="P:FAD biosynthetic process"/>
    <property type="evidence" value="ECO:0007669"/>
    <property type="project" value="TreeGrafter"/>
</dbReference>
<dbReference type="CDD" id="cd23948">
    <property type="entry name" value="FAD_synthase"/>
    <property type="match status" value="1"/>
</dbReference>